<dbReference type="EMBL" id="CH964101">
    <property type="protein sequence ID" value="EDW79442.1"/>
    <property type="molecule type" value="Genomic_DNA"/>
</dbReference>
<evidence type="ECO:0000256" key="1">
    <source>
        <dbReference type="ARBA" id="ARBA00005361"/>
    </source>
</evidence>
<gene>
    <name evidence="3" type="primary">Dwil\GK20480</name>
    <name evidence="3" type="ORF">Dwil_GK20480</name>
</gene>
<reference evidence="3 4" key="1">
    <citation type="journal article" date="2007" name="Nature">
        <title>Evolution of genes and genomes on the Drosophila phylogeny.</title>
        <authorList>
            <consortium name="Drosophila 12 Genomes Consortium"/>
            <person name="Clark A.G."/>
            <person name="Eisen M.B."/>
            <person name="Smith D.R."/>
            <person name="Bergman C.M."/>
            <person name="Oliver B."/>
            <person name="Markow T.A."/>
            <person name="Kaufman T.C."/>
            <person name="Kellis M."/>
            <person name="Gelbart W."/>
            <person name="Iyer V.N."/>
            <person name="Pollard D.A."/>
            <person name="Sackton T.B."/>
            <person name="Larracuente A.M."/>
            <person name="Singh N.D."/>
            <person name="Abad J.P."/>
            <person name="Abt D.N."/>
            <person name="Adryan B."/>
            <person name="Aguade M."/>
            <person name="Akashi H."/>
            <person name="Anderson W.W."/>
            <person name="Aquadro C.F."/>
            <person name="Ardell D.H."/>
            <person name="Arguello R."/>
            <person name="Artieri C.G."/>
            <person name="Barbash D.A."/>
            <person name="Barker D."/>
            <person name="Barsanti P."/>
            <person name="Batterham P."/>
            <person name="Batzoglou S."/>
            <person name="Begun D."/>
            <person name="Bhutkar A."/>
            <person name="Blanco E."/>
            <person name="Bosak S.A."/>
            <person name="Bradley R.K."/>
            <person name="Brand A.D."/>
            <person name="Brent M.R."/>
            <person name="Brooks A.N."/>
            <person name="Brown R.H."/>
            <person name="Butlin R.K."/>
            <person name="Caggese C."/>
            <person name="Calvi B.R."/>
            <person name="Bernardo de Carvalho A."/>
            <person name="Caspi A."/>
            <person name="Castrezana S."/>
            <person name="Celniker S.E."/>
            <person name="Chang J.L."/>
            <person name="Chapple C."/>
            <person name="Chatterji S."/>
            <person name="Chinwalla A."/>
            <person name="Civetta A."/>
            <person name="Clifton S.W."/>
            <person name="Comeron J.M."/>
            <person name="Costello J.C."/>
            <person name="Coyne J.A."/>
            <person name="Daub J."/>
            <person name="David R.G."/>
            <person name="Delcher A.L."/>
            <person name="Delehaunty K."/>
            <person name="Do C.B."/>
            <person name="Ebling H."/>
            <person name="Edwards K."/>
            <person name="Eickbush T."/>
            <person name="Evans J.D."/>
            <person name="Filipski A."/>
            <person name="Findeiss S."/>
            <person name="Freyhult E."/>
            <person name="Fulton L."/>
            <person name="Fulton R."/>
            <person name="Garcia A.C."/>
            <person name="Gardiner A."/>
            <person name="Garfield D.A."/>
            <person name="Garvin B.E."/>
            <person name="Gibson G."/>
            <person name="Gilbert D."/>
            <person name="Gnerre S."/>
            <person name="Godfrey J."/>
            <person name="Good R."/>
            <person name="Gotea V."/>
            <person name="Gravely B."/>
            <person name="Greenberg A.J."/>
            <person name="Griffiths-Jones S."/>
            <person name="Gross S."/>
            <person name="Guigo R."/>
            <person name="Gustafson E.A."/>
            <person name="Haerty W."/>
            <person name="Hahn M.W."/>
            <person name="Halligan D.L."/>
            <person name="Halpern A.L."/>
            <person name="Halter G.M."/>
            <person name="Han M.V."/>
            <person name="Heger A."/>
            <person name="Hillier L."/>
            <person name="Hinrichs A.S."/>
            <person name="Holmes I."/>
            <person name="Hoskins R.A."/>
            <person name="Hubisz M.J."/>
            <person name="Hultmark D."/>
            <person name="Huntley M.A."/>
            <person name="Jaffe D.B."/>
            <person name="Jagadeeshan S."/>
            <person name="Jeck W.R."/>
            <person name="Johnson J."/>
            <person name="Jones C.D."/>
            <person name="Jordan W.C."/>
            <person name="Karpen G.H."/>
            <person name="Kataoka E."/>
            <person name="Keightley P.D."/>
            <person name="Kheradpour P."/>
            <person name="Kirkness E.F."/>
            <person name="Koerich L.B."/>
            <person name="Kristiansen K."/>
            <person name="Kudrna D."/>
            <person name="Kulathinal R.J."/>
            <person name="Kumar S."/>
            <person name="Kwok R."/>
            <person name="Lander E."/>
            <person name="Langley C.H."/>
            <person name="Lapoint R."/>
            <person name="Lazzaro B.P."/>
            <person name="Lee S.J."/>
            <person name="Levesque L."/>
            <person name="Li R."/>
            <person name="Lin C.F."/>
            <person name="Lin M.F."/>
            <person name="Lindblad-Toh K."/>
            <person name="Llopart A."/>
            <person name="Long M."/>
            <person name="Low L."/>
            <person name="Lozovsky E."/>
            <person name="Lu J."/>
            <person name="Luo M."/>
            <person name="Machado C.A."/>
            <person name="Makalowski W."/>
            <person name="Marzo M."/>
            <person name="Matsuda M."/>
            <person name="Matzkin L."/>
            <person name="McAllister B."/>
            <person name="McBride C.S."/>
            <person name="McKernan B."/>
            <person name="McKernan K."/>
            <person name="Mendez-Lago M."/>
            <person name="Minx P."/>
            <person name="Mollenhauer M.U."/>
            <person name="Montooth K."/>
            <person name="Mount S.M."/>
            <person name="Mu X."/>
            <person name="Myers E."/>
            <person name="Negre B."/>
            <person name="Newfeld S."/>
            <person name="Nielsen R."/>
            <person name="Noor M.A."/>
            <person name="O'Grady P."/>
            <person name="Pachter L."/>
            <person name="Papaceit M."/>
            <person name="Parisi M.J."/>
            <person name="Parisi M."/>
            <person name="Parts L."/>
            <person name="Pedersen J.S."/>
            <person name="Pesole G."/>
            <person name="Phillippy A.M."/>
            <person name="Ponting C.P."/>
            <person name="Pop M."/>
            <person name="Porcelli D."/>
            <person name="Powell J.R."/>
            <person name="Prohaska S."/>
            <person name="Pruitt K."/>
            <person name="Puig M."/>
            <person name="Quesneville H."/>
            <person name="Ram K.R."/>
            <person name="Rand D."/>
            <person name="Rasmussen M.D."/>
            <person name="Reed L.K."/>
            <person name="Reenan R."/>
            <person name="Reily A."/>
            <person name="Remington K.A."/>
            <person name="Rieger T.T."/>
            <person name="Ritchie M.G."/>
            <person name="Robin C."/>
            <person name="Rogers Y.H."/>
            <person name="Rohde C."/>
            <person name="Rozas J."/>
            <person name="Rubenfield M.J."/>
            <person name="Ruiz A."/>
            <person name="Russo S."/>
            <person name="Salzberg S.L."/>
            <person name="Sanchez-Gracia A."/>
            <person name="Saranga D.J."/>
            <person name="Sato H."/>
            <person name="Schaeffer S.W."/>
            <person name="Schatz M.C."/>
            <person name="Schlenke T."/>
            <person name="Schwartz R."/>
            <person name="Segarra C."/>
            <person name="Singh R.S."/>
            <person name="Sirot L."/>
            <person name="Sirota M."/>
            <person name="Sisneros N.B."/>
            <person name="Smith C.D."/>
            <person name="Smith T.F."/>
            <person name="Spieth J."/>
            <person name="Stage D.E."/>
            <person name="Stark A."/>
            <person name="Stephan W."/>
            <person name="Strausberg R.L."/>
            <person name="Strempel S."/>
            <person name="Sturgill D."/>
            <person name="Sutton G."/>
            <person name="Sutton G.G."/>
            <person name="Tao W."/>
            <person name="Teichmann S."/>
            <person name="Tobari Y.N."/>
            <person name="Tomimura Y."/>
            <person name="Tsolas J.M."/>
            <person name="Valente V.L."/>
            <person name="Venter E."/>
            <person name="Venter J.C."/>
            <person name="Vicario S."/>
            <person name="Vieira F.G."/>
            <person name="Vilella A.J."/>
            <person name="Villasante A."/>
            <person name="Walenz B."/>
            <person name="Wang J."/>
            <person name="Wasserman M."/>
            <person name="Watts T."/>
            <person name="Wilson D."/>
            <person name="Wilson R.K."/>
            <person name="Wing R.A."/>
            <person name="Wolfner M.F."/>
            <person name="Wong A."/>
            <person name="Wong G.K."/>
            <person name="Wu C.I."/>
            <person name="Wu G."/>
            <person name="Yamamoto D."/>
            <person name="Yang H.P."/>
            <person name="Yang S.P."/>
            <person name="Yorke J.A."/>
            <person name="Yoshida K."/>
            <person name="Zdobnov E."/>
            <person name="Zhang P."/>
            <person name="Zhang Y."/>
            <person name="Zimin A.V."/>
            <person name="Baldwin J."/>
            <person name="Abdouelleil A."/>
            <person name="Abdulkadir J."/>
            <person name="Abebe A."/>
            <person name="Abera B."/>
            <person name="Abreu J."/>
            <person name="Acer S.C."/>
            <person name="Aftuck L."/>
            <person name="Alexander A."/>
            <person name="An P."/>
            <person name="Anderson E."/>
            <person name="Anderson S."/>
            <person name="Arachi H."/>
            <person name="Azer M."/>
            <person name="Bachantsang P."/>
            <person name="Barry A."/>
            <person name="Bayul T."/>
            <person name="Berlin A."/>
            <person name="Bessette D."/>
            <person name="Bloom T."/>
            <person name="Blye J."/>
            <person name="Boguslavskiy L."/>
            <person name="Bonnet C."/>
            <person name="Boukhgalter B."/>
            <person name="Bourzgui I."/>
            <person name="Brown A."/>
            <person name="Cahill P."/>
            <person name="Channer S."/>
            <person name="Cheshatsang Y."/>
            <person name="Chuda L."/>
            <person name="Citroen M."/>
            <person name="Collymore A."/>
            <person name="Cooke P."/>
            <person name="Costello M."/>
            <person name="D'Aco K."/>
            <person name="Daza R."/>
            <person name="De Haan G."/>
            <person name="DeGray S."/>
            <person name="DeMaso C."/>
            <person name="Dhargay N."/>
            <person name="Dooley K."/>
            <person name="Dooley E."/>
            <person name="Doricent M."/>
            <person name="Dorje P."/>
            <person name="Dorjee K."/>
            <person name="Dupes A."/>
            <person name="Elong R."/>
            <person name="Falk J."/>
            <person name="Farina A."/>
            <person name="Faro S."/>
            <person name="Ferguson D."/>
            <person name="Fisher S."/>
            <person name="Foley C.D."/>
            <person name="Franke A."/>
            <person name="Friedrich D."/>
            <person name="Gadbois L."/>
            <person name="Gearin G."/>
            <person name="Gearin C.R."/>
            <person name="Giannoukos G."/>
            <person name="Goode T."/>
            <person name="Graham J."/>
            <person name="Grandbois E."/>
            <person name="Grewal S."/>
            <person name="Gyaltsen K."/>
            <person name="Hafez N."/>
            <person name="Hagos B."/>
            <person name="Hall J."/>
            <person name="Henson C."/>
            <person name="Hollinger A."/>
            <person name="Honan T."/>
            <person name="Huard M.D."/>
            <person name="Hughes L."/>
            <person name="Hurhula B."/>
            <person name="Husby M.E."/>
            <person name="Kamat A."/>
            <person name="Kanga B."/>
            <person name="Kashin S."/>
            <person name="Khazanovich D."/>
            <person name="Kisner P."/>
            <person name="Lance K."/>
            <person name="Lara M."/>
            <person name="Lee W."/>
            <person name="Lennon N."/>
            <person name="Letendre F."/>
            <person name="LeVine R."/>
            <person name="Lipovsky A."/>
            <person name="Liu X."/>
            <person name="Liu J."/>
            <person name="Liu S."/>
            <person name="Lokyitsang T."/>
            <person name="Lokyitsang Y."/>
            <person name="Lubonja R."/>
            <person name="Lui A."/>
            <person name="MacDonald P."/>
            <person name="Magnisalis V."/>
            <person name="Maru K."/>
            <person name="Matthews C."/>
            <person name="McCusker W."/>
            <person name="McDonough S."/>
            <person name="Mehta T."/>
            <person name="Meldrim J."/>
            <person name="Meneus L."/>
            <person name="Mihai O."/>
            <person name="Mihalev A."/>
            <person name="Mihova T."/>
            <person name="Mittelman R."/>
            <person name="Mlenga V."/>
            <person name="Montmayeur A."/>
            <person name="Mulrain L."/>
            <person name="Navidi A."/>
            <person name="Naylor J."/>
            <person name="Negash T."/>
            <person name="Nguyen T."/>
            <person name="Nguyen N."/>
            <person name="Nicol R."/>
            <person name="Norbu C."/>
            <person name="Norbu N."/>
            <person name="Novod N."/>
            <person name="O'Neill B."/>
            <person name="Osman S."/>
            <person name="Markiewicz E."/>
            <person name="Oyono O.L."/>
            <person name="Patti C."/>
            <person name="Phunkhang P."/>
            <person name="Pierre F."/>
            <person name="Priest M."/>
            <person name="Raghuraman S."/>
            <person name="Rege F."/>
            <person name="Reyes R."/>
            <person name="Rise C."/>
            <person name="Rogov P."/>
            <person name="Ross K."/>
            <person name="Ryan E."/>
            <person name="Settipalli S."/>
            <person name="Shea T."/>
            <person name="Sherpa N."/>
            <person name="Shi L."/>
            <person name="Shih D."/>
            <person name="Sparrow T."/>
            <person name="Spaulding J."/>
            <person name="Stalker J."/>
            <person name="Stange-Thomann N."/>
            <person name="Stavropoulos S."/>
            <person name="Stone C."/>
            <person name="Strader C."/>
            <person name="Tesfaye S."/>
            <person name="Thomson T."/>
            <person name="Thoulutsang Y."/>
            <person name="Thoulutsang D."/>
            <person name="Topham K."/>
            <person name="Topping I."/>
            <person name="Tsamla T."/>
            <person name="Vassiliev H."/>
            <person name="Vo A."/>
            <person name="Wangchuk T."/>
            <person name="Wangdi T."/>
            <person name="Weiand M."/>
            <person name="Wilkinson J."/>
            <person name="Wilson A."/>
            <person name="Yadav S."/>
            <person name="Young G."/>
            <person name="Yu Q."/>
            <person name="Zembek L."/>
            <person name="Zhong D."/>
            <person name="Zimmer A."/>
            <person name="Zwirko Z."/>
            <person name="Jaffe D.B."/>
            <person name="Alvarez P."/>
            <person name="Brockman W."/>
            <person name="Butler J."/>
            <person name="Chin C."/>
            <person name="Gnerre S."/>
            <person name="Grabherr M."/>
            <person name="Kleber M."/>
            <person name="Mauceli E."/>
            <person name="MacCallum I."/>
        </authorList>
    </citation>
    <scope>NUCLEOTIDE SEQUENCE [LARGE SCALE GENOMIC DNA]</scope>
    <source>
        <strain evidence="4">Tucson 14030-0811.24</strain>
    </source>
</reference>
<evidence type="ECO:0000313" key="4">
    <source>
        <dbReference type="Proteomes" id="UP000007798"/>
    </source>
</evidence>
<dbReference type="SMR" id="B4N503"/>
<comment type="similarity">
    <text evidence="1">Belongs to the dynein light chain Tctex-type family.</text>
</comment>
<proteinExistence type="inferred from homology"/>
<dbReference type="eggNOG" id="KOG4108">
    <property type="taxonomic scope" value="Eukaryota"/>
</dbReference>
<dbReference type="GO" id="GO:0005737">
    <property type="term" value="C:cytoplasm"/>
    <property type="evidence" value="ECO:0007669"/>
    <property type="project" value="TreeGrafter"/>
</dbReference>
<dbReference type="Proteomes" id="UP000007798">
    <property type="component" value="Unassembled WGS sequence"/>
</dbReference>
<dbReference type="CDD" id="cd21459">
    <property type="entry name" value="DLC-like_TCTEX1D2"/>
    <property type="match status" value="1"/>
</dbReference>
<dbReference type="InterPro" id="IPR005334">
    <property type="entry name" value="Tctex-1-like"/>
</dbReference>
<dbReference type="Gene3D" id="3.30.1140.40">
    <property type="entry name" value="Tctex-1"/>
    <property type="match status" value="1"/>
</dbReference>
<dbReference type="GO" id="GO:0005868">
    <property type="term" value="C:cytoplasmic dynein complex"/>
    <property type="evidence" value="ECO:0007669"/>
    <property type="project" value="TreeGrafter"/>
</dbReference>
<dbReference type="STRING" id="7260.B4N503"/>
<dbReference type="KEGG" id="dwi:6645732"/>
<dbReference type="InterPro" id="IPR038586">
    <property type="entry name" value="Tctex-1-like_sf"/>
</dbReference>
<sequence>MKAKRKDSATSLGAKRGSRPASRRPSQLNVDTAATPTPPAQQETNPQEPTPSATQEPVPDATASPDASQTPQEEAPPAPSEVQVKNGANVPQVDGLSLVGASTVVSTAAPTPIDSDFLDAELSHGELLPNANVSIYNAYNVGPAFGCKFPIPMIRLMVERLLKEKLDGKNYTAGEAVKWTRDVADDVNLRMKGACHQTRYKHVVNVIIYQQTGAGCFYGARAIWDVNSDDYFSMSYDGGSFVCIVTLFGCYQY</sequence>
<evidence type="ECO:0000313" key="3">
    <source>
        <dbReference type="EMBL" id="EDW79442.1"/>
    </source>
</evidence>
<feature type="compositionally biased region" description="Polar residues" evidence="2">
    <location>
        <begin position="24"/>
        <end position="55"/>
    </location>
</feature>
<feature type="region of interest" description="Disordered" evidence="2">
    <location>
        <begin position="1"/>
        <end position="84"/>
    </location>
</feature>
<dbReference type="GO" id="GO:0007018">
    <property type="term" value="P:microtubule-based movement"/>
    <property type="evidence" value="ECO:0007669"/>
    <property type="project" value="TreeGrafter"/>
</dbReference>
<accession>B4N503</accession>
<dbReference type="GO" id="GO:0045505">
    <property type="term" value="F:dynein intermediate chain binding"/>
    <property type="evidence" value="ECO:0007669"/>
    <property type="project" value="TreeGrafter"/>
</dbReference>
<protein>
    <submittedName>
        <fullName evidence="3">GK20480</fullName>
    </submittedName>
</protein>
<name>B4N503_DROWI</name>
<dbReference type="InParanoid" id="B4N503"/>
<dbReference type="HOGENOM" id="CLU_1099501_0_0_1"/>
<dbReference type="PANTHER" id="PTHR21255">
    <property type="entry name" value="T-COMPLEX-ASSOCIATED-TESTIS-EXPRESSED 1/ DYNEIN LIGHT CHAIN"/>
    <property type="match status" value="1"/>
</dbReference>
<dbReference type="Pfam" id="PF03645">
    <property type="entry name" value="Tctex-1"/>
    <property type="match status" value="1"/>
</dbReference>
<dbReference type="PhylomeDB" id="B4N503"/>
<keyword evidence="4" id="KW-1185">Reference proteome</keyword>
<dbReference type="AlphaFoldDB" id="B4N503"/>
<organism evidence="4">
    <name type="scientific">Drosophila willistoni</name>
    <name type="common">Fruit fly</name>
    <dbReference type="NCBI Taxonomy" id="7260"/>
    <lineage>
        <taxon>Eukaryota</taxon>
        <taxon>Metazoa</taxon>
        <taxon>Ecdysozoa</taxon>
        <taxon>Arthropoda</taxon>
        <taxon>Hexapoda</taxon>
        <taxon>Insecta</taxon>
        <taxon>Pterygota</taxon>
        <taxon>Neoptera</taxon>
        <taxon>Endopterygota</taxon>
        <taxon>Diptera</taxon>
        <taxon>Brachycera</taxon>
        <taxon>Muscomorpha</taxon>
        <taxon>Ephydroidea</taxon>
        <taxon>Drosophilidae</taxon>
        <taxon>Drosophila</taxon>
        <taxon>Sophophora</taxon>
    </lineage>
</organism>
<dbReference type="PANTHER" id="PTHR21255:SF7">
    <property type="entry name" value="DYNEIN LIGHT CHAIN TCTEX-TYPE PROTEIN 2B"/>
    <property type="match status" value="1"/>
</dbReference>
<evidence type="ECO:0000256" key="2">
    <source>
        <dbReference type="SAM" id="MobiDB-lite"/>
    </source>
</evidence>
<dbReference type="OrthoDB" id="10260741at2759"/>